<feature type="domain" description="Peptidase M56" evidence="2">
    <location>
        <begin position="127"/>
        <end position="252"/>
    </location>
</feature>
<comment type="caution">
    <text evidence="3">The sequence shown here is derived from an EMBL/GenBank/DDBJ whole genome shotgun (WGS) entry which is preliminary data.</text>
</comment>
<dbReference type="InterPro" id="IPR052173">
    <property type="entry name" value="Beta-lactam_resp_regulator"/>
</dbReference>
<name>A0A2W5FN66_9BURK</name>
<organism evidence="3 4">
    <name type="scientific">Roseateles depolymerans</name>
    <dbReference type="NCBI Taxonomy" id="76731"/>
    <lineage>
        <taxon>Bacteria</taxon>
        <taxon>Pseudomonadati</taxon>
        <taxon>Pseudomonadota</taxon>
        <taxon>Betaproteobacteria</taxon>
        <taxon>Burkholderiales</taxon>
        <taxon>Sphaerotilaceae</taxon>
        <taxon>Roseateles</taxon>
    </lineage>
</organism>
<reference evidence="3 4" key="1">
    <citation type="submission" date="2017-08" db="EMBL/GenBank/DDBJ databases">
        <title>Infants hospitalized years apart are colonized by the same room-sourced microbial strains.</title>
        <authorList>
            <person name="Brooks B."/>
            <person name="Olm M.R."/>
            <person name="Firek B.A."/>
            <person name="Baker R."/>
            <person name="Thomas B.C."/>
            <person name="Morowitz M.J."/>
            <person name="Banfield J.F."/>
        </authorList>
    </citation>
    <scope>NUCLEOTIDE SEQUENCE [LARGE SCALE GENOMIC DNA]</scope>
    <source>
        <strain evidence="3">S2_012_000_R2_81</strain>
    </source>
</reference>
<feature type="transmembrane region" description="Helical" evidence="1">
    <location>
        <begin position="33"/>
        <end position="53"/>
    </location>
</feature>
<accession>A0A2W5FN66</accession>
<dbReference type="Proteomes" id="UP000249633">
    <property type="component" value="Unassembled WGS sequence"/>
</dbReference>
<dbReference type="Pfam" id="PF05569">
    <property type="entry name" value="Peptidase_M56"/>
    <property type="match status" value="1"/>
</dbReference>
<sequence length="403" mass="43773">MAERLLAALLQQALWMSVSVVLLAGLRPLLLRRLGAGLTYACWLLLPALLLVPALPRPAQEPLPLVLQAAVGAAAPAGLPALPAPPASQAPIWLALWLAGTALTGAVQAHRQWRLARWGERLPSGASPALVGLWRPRVVLPMDFEQRFVPEQRELILAHEQVHRERHDNLWNLLACALAALHWWNPLAWWAWRRLQADQELACDAAVLAARPGSQTLYTQALLSAHGLTTHGAPLASRWTSSHPLIERIAMLKHPRPLNRRQASALLAAGLSACSLAYAVEAESPHAARYVEIRLQLDIEGQPTMKPVMISELGAASSLSFDQAGEPLSAWKLKMTVTQGSDGHLVATTEAGAGIPARPVGGLHRQLDAEQPLQLTLRRGDGGPALQMQRQIRLLPADFKLPQ</sequence>
<protein>
    <recommendedName>
        <fullName evidence="2">Peptidase M56 domain-containing protein</fullName>
    </recommendedName>
</protein>
<dbReference type="PANTHER" id="PTHR34978:SF3">
    <property type="entry name" value="SLR0241 PROTEIN"/>
    <property type="match status" value="1"/>
</dbReference>
<dbReference type="CDD" id="cd07341">
    <property type="entry name" value="M56_BlaR1_MecR1_like"/>
    <property type="match status" value="1"/>
</dbReference>
<dbReference type="PANTHER" id="PTHR34978">
    <property type="entry name" value="POSSIBLE SENSOR-TRANSDUCER PROTEIN BLAR"/>
    <property type="match status" value="1"/>
</dbReference>
<evidence type="ECO:0000313" key="4">
    <source>
        <dbReference type="Proteomes" id="UP000249633"/>
    </source>
</evidence>
<feature type="transmembrane region" description="Helical" evidence="1">
    <location>
        <begin position="170"/>
        <end position="192"/>
    </location>
</feature>
<feature type="transmembrane region" description="Helical" evidence="1">
    <location>
        <begin position="90"/>
        <end position="107"/>
    </location>
</feature>
<keyword evidence="1" id="KW-1133">Transmembrane helix</keyword>
<dbReference type="AlphaFoldDB" id="A0A2W5FN66"/>
<evidence type="ECO:0000259" key="2">
    <source>
        <dbReference type="Pfam" id="PF05569"/>
    </source>
</evidence>
<dbReference type="EMBL" id="QFOD01000004">
    <property type="protein sequence ID" value="PZP34416.1"/>
    <property type="molecule type" value="Genomic_DNA"/>
</dbReference>
<keyword evidence="1" id="KW-0812">Transmembrane</keyword>
<dbReference type="InterPro" id="IPR008756">
    <property type="entry name" value="Peptidase_M56"/>
</dbReference>
<gene>
    <name evidence="3" type="ORF">DI603_05525</name>
</gene>
<proteinExistence type="predicted"/>
<keyword evidence="1" id="KW-0472">Membrane</keyword>
<evidence type="ECO:0000313" key="3">
    <source>
        <dbReference type="EMBL" id="PZP34416.1"/>
    </source>
</evidence>
<evidence type="ECO:0000256" key="1">
    <source>
        <dbReference type="SAM" id="Phobius"/>
    </source>
</evidence>